<gene>
    <name evidence="1" type="ORF">QC823_14155</name>
</gene>
<proteinExistence type="predicted"/>
<keyword evidence="2" id="KW-1185">Reference proteome</keyword>
<comment type="caution">
    <text evidence="1">The sequence shown here is derived from an EMBL/GenBank/DDBJ whole genome shotgun (WGS) entry which is preliminary data.</text>
</comment>
<organism evidence="1 2">
    <name type="scientific">Vreelandella vilamensis</name>
    <dbReference type="NCBI Taxonomy" id="531309"/>
    <lineage>
        <taxon>Bacteria</taxon>
        <taxon>Pseudomonadati</taxon>
        <taxon>Pseudomonadota</taxon>
        <taxon>Gammaproteobacteria</taxon>
        <taxon>Oceanospirillales</taxon>
        <taxon>Halomonadaceae</taxon>
        <taxon>Vreelandella</taxon>
    </lineage>
</organism>
<evidence type="ECO:0000313" key="1">
    <source>
        <dbReference type="EMBL" id="MDR5900124.1"/>
    </source>
</evidence>
<protein>
    <submittedName>
        <fullName evidence="1">Uncharacterized protein</fullName>
    </submittedName>
</protein>
<reference evidence="1 2" key="1">
    <citation type="submission" date="2023-04" db="EMBL/GenBank/DDBJ databases">
        <title>A long-awaited taxogenomic arrangement of the family Halomonadaceae.</title>
        <authorList>
            <person name="De La Haba R."/>
            <person name="Chuvochina M."/>
            <person name="Wittouck S."/>
            <person name="Arahal D.R."/>
            <person name="Sanchez-Porro C."/>
            <person name="Hugenholtz P."/>
            <person name="Ventosa A."/>
        </authorList>
    </citation>
    <scope>NUCLEOTIDE SEQUENCE [LARGE SCALE GENOMIC DNA]</scope>
    <source>
        <strain evidence="1 2">DSM 21020</strain>
    </source>
</reference>
<sequence length="106" mass="12169">MKNLDDLLMTRDDIEHSLRVTAARKTQRRVERRLAESLAVATHLANGSALVMWLGDGHEANNFEALVTWVGSTLKQLKLNADRYAIPLLLAELERTLWAWEDQTWQ</sequence>
<dbReference type="RefSeq" id="WP_309656996.1">
    <property type="nucleotide sequence ID" value="NZ_JARWAN010000027.1"/>
</dbReference>
<dbReference type="EMBL" id="JARWAN010000027">
    <property type="protein sequence ID" value="MDR5900124.1"/>
    <property type="molecule type" value="Genomic_DNA"/>
</dbReference>
<name>A0ABU1H749_9GAMM</name>
<dbReference type="Proteomes" id="UP001254564">
    <property type="component" value="Unassembled WGS sequence"/>
</dbReference>
<evidence type="ECO:0000313" key="2">
    <source>
        <dbReference type="Proteomes" id="UP001254564"/>
    </source>
</evidence>
<accession>A0ABU1H749</accession>